<name>A0ABD5X3R4_9EURY</name>
<reference evidence="2 3" key="1">
    <citation type="journal article" date="2014" name="Int. J. Syst. Evol. Microbiol.">
        <title>Complete genome sequence of Corynebacterium casei LMG S-19264T (=DSM 44701T), isolated from a smear-ripened cheese.</title>
        <authorList>
            <consortium name="US DOE Joint Genome Institute (JGI-PGF)"/>
            <person name="Walter F."/>
            <person name="Albersmeier A."/>
            <person name="Kalinowski J."/>
            <person name="Ruckert C."/>
        </authorList>
    </citation>
    <scope>NUCLEOTIDE SEQUENCE [LARGE SCALE GENOMIC DNA]</scope>
    <source>
        <strain evidence="2 3">CGMCC 4.7215</strain>
    </source>
</reference>
<dbReference type="InterPro" id="IPR030395">
    <property type="entry name" value="GP_PDE_dom"/>
</dbReference>
<dbReference type="AlphaFoldDB" id="A0ABD5X3R4"/>
<accession>A0ABD5X3R4</accession>
<gene>
    <name evidence="2" type="ORF">ACFQJ7_03830</name>
</gene>
<dbReference type="PANTHER" id="PTHR46211">
    <property type="entry name" value="GLYCEROPHOSPHORYL DIESTER PHOSPHODIESTERASE"/>
    <property type="match status" value="1"/>
</dbReference>
<sequence length="235" mass="26638">MDWLRERPIAHRGLHSDRVPENSLPAFQNAVDAGYPAELDVRVTADGVPVVFHDRKLDRLTDKTGAISDNHWADIADCTLKGTNETVPRLEAVLDTIDGQVPLLIELKNFHTPGKLERSVVDCLDSYEGDFAIQSFNPLVVWWLRRHRTDWPRGQLAPLSLGSGFLTRKILTHLVPSAYTRPDFVGYGCNFLPSPPFNRSKKRGRDVLAWTVRSEDTFHKIKPHVDNVIFEAIRP</sequence>
<organism evidence="2 3">
    <name type="scientific">Halovenus rubra</name>
    <dbReference type="NCBI Taxonomy" id="869890"/>
    <lineage>
        <taxon>Archaea</taxon>
        <taxon>Methanobacteriati</taxon>
        <taxon>Methanobacteriota</taxon>
        <taxon>Stenosarchaea group</taxon>
        <taxon>Halobacteria</taxon>
        <taxon>Halobacteriales</taxon>
        <taxon>Haloarculaceae</taxon>
        <taxon>Halovenus</taxon>
    </lineage>
</organism>
<comment type="caution">
    <text evidence="2">The sequence shown here is derived from an EMBL/GenBank/DDBJ whole genome shotgun (WGS) entry which is preliminary data.</text>
</comment>
<proteinExistence type="predicted"/>
<evidence type="ECO:0000313" key="2">
    <source>
        <dbReference type="EMBL" id="MFC7125169.1"/>
    </source>
</evidence>
<dbReference type="PANTHER" id="PTHR46211:SF1">
    <property type="entry name" value="GLYCEROPHOSPHODIESTER PHOSPHODIESTERASE, CYTOPLASMIC"/>
    <property type="match status" value="1"/>
</dbReference>
<dbReference type="RefSeq" id="WP_267636169.1">
    <property type="nucleotide sequence ID" value="NZ_JAODIY010000004.1"/>
</dbReference>
<dbReference type="Gene3D" id="3.20.20.190">
    <property type="entry name" value="Phosphatidylinositol (PI) phosphodiesterase"/>
    <property type="match status" value="1"/>
</dbReference>
<dbReference type="PROSITE" id="PS51704">
    <property type="entry name" value="GP_PDE"/>
    <property type="match status" value="1"/>
</dbReference>
<feature type="domain" description="GP-PDE" evidence="1">
    <location>
        <begin position="6"/>
        <end position="235"/>
    </location>
</feature>
<dbReference type="EMBL" id="JBHSZQ010000004">
    <property type="protein sequence ID" value="MFC7125169.1"/>
    <property type="molecule type" value="Genomic_DNA"/>
</dbReference>
<dbReference type="Proteomes" id="UP001596414">
    <property type="component" value="Unassembled WGS sequence"/>
</dbReference>
<evidence type="ECO:0000259" key="1">
    <source>
        <dbReference type="PROSITE" id="PS51704"/>
    </source>
</evidence>
<protein>
    <submittedName>
        <fullName evidence="2">Glycerophosphodiester phosphodiesterase family protein</fullName>
    </submittedName>
</protein>
<dbReference type="SUPFAM" id="SSF51695">
    <property type="entry name" value="PLC-like phosphodiesterases"/>
    <property type="match status" value="1"/>
</dbReference>
<dbReference type="Pfam" id="PF03009">
    <property type="entry name" value="GDPD"/>
    <property type="match status" value="1"/>
</dbReference>
<dbReference type="InterPro" id="IPR017946">
    <property type="entry name" value="PLC-like_Pdiesterase_TIM-brl"/>
</dbReference>
<evidence type="ECO:0000313" key="3">
    <source>
        <dbReference type="Proteomes" id="UP001596414"/>
    </source>
</evidence>